<feature type="domain" description="Zn(2)-C6 fungal-type" evidence="8">
    <location>
        <begin position="351"/>
        <end position="381"/>
    </location>
</feature>
<dbReference type="OrthoDB" id="1405595at2759"/>
<sequence>MAEFDPNSSSLPGGGSLDENTIQEGNTQPIIVTTPVGQSPFHDSITHQQHQHPSPYASLQPSDATIGLGVLTSANNSPALSASSPHPYTPSNTAGFGDHTANETRGTSSSSSSSSTATGASSLEPQTSFHPSQHNSPSLSAAYASNQGEEPQHYSQLVASQSEHPITFQQEQQSQQPPFRRSIASGQFIVNRAQHQPQFQAQSQPQISTFVHQNPTDQLTPRFGSAFSRASTGQIHTGLPYPYPGASIPPASSNSSWLQSDPTRLYQSVPAPSSQFGHYHHSPFHPPTPSSFMSANDQAAHMLQRGASAGTTSGYQCPNCGKTFARDDLLRRHLAREARAAAQPSLDRQKSCYECARSKARCDLEVPSCGRCRTRGKTCVYGARSGNPNVRKTVRSTSQEYASGIAGAGPSQWAGPLPADGSQWPSAGITVPSNAPHYPFPKNEGSEDYESDDSRNWSDSYQQFRGDRTLSSSSSNTNDSFDYGNNNADQQAGYAMNYADQTPYLIGPSTSMGGRLAAGGIDTSVPRIRAEDDEQTPISQAMNAVMGPPQITPMRGQTSNNNWPGAIPNAPNSRPEVPRLLTGARMPRPAEAGQASARPLFSAQLDLSGWLEEPVIPSPLYRMGPSLSALGSNAQSFTLPTPTLASQAGNQLLSTALLPAPSNASQSQSADTVMGANNTNTSSSKPSSASEHAQVAARNWWAAGPSERTSIDSQEVAQACAGHFTLYPALMVLPDATSPVPPLFHRPWLANTRLQTPASLAQVRVALAAYHVRLPASEGMVWEMIKAQAKAIVASYDALVQSSDMEVFSSTAALWFLVILLLMSTDPATGQCVDEGLTDSCLVGLSHLSYLLQKRVQALEQVHIEQRQANGAASPSFIDWGFLETMRRTLFACYALFVLQRFRATSPELQSRLAGVELVMDIKLPATASEFEAGNELEWRAAQHVKITDDQGIALGGALTMRELLTARSAAQQQQWQRQASKADQNKEKNDSSENSSSSTTVNSDEETKSPITEERRKQMLAYFDRHDDFTNVCLTVTFALDARILP</sequence>
<dbReference type="PROSITE" id="PS50157">
    <property type="entry name" value="ZINC_FINGER_C2H2_2"/>
    <property type="match status" value="1"/>
</dbReference>
<dbReference type="Gene3D" id="4.10.240.10">
    <property type="entry name" value="Zn(2)-C6 fungal-type DNA-binding domain"/>
    <property type="match status" value="1"/>
</dbReference>
<dbReference type="InParanoid" id="A0A316VAK0"/>
<protein>
    <recommendedName>
        <fullName evidence="12">Zn(2)-C6 fungal-type domain-containing protein</fullName>
    </recommendedName>
</protein>
<feature type="domain" description="C2H2-type" evidence="9">
    <location>
        <begin position="315"/>
        <end position="344"/>
    </location>
</feature>
<feature type="region of interest" description="Disordered" evidence="7">
    <location>
        <begin position="660"/>
        <end position="696"/>
    </location>
</feature>
<dbReference type="GO" id="GO:0000981">
    <property type="term" value="F:DNA-binding transcription factor activity, RNA polymerase II-specific"/>
    <property type="evidence" value="ECO:0007669"/>
    <property type="project" value="InterPro"/>
</dbReference>
<dbReference type="GO" id="GO:0008270">
    <property type="term" value="F:zinc ion binding"/>
    <property type="evidence" value="ECO:0007669"/>
    <property type="project" value="UniProtKB-KW"/>
</dbReference>
<evidence type="ECO:0008006" key="12">
    <source>
        <dbReference type="Google" id="ProtNLM"/>
    </source>
</evidence>
<evidence type="ECO:0000256" key="6">
    <source>
        <dbReference type="PROSITE-ProRule" id="PRU00042"/>
    </source>
</evidence>
<evidence type="ECO:0000256" key="7">
    <source>
        <dbReference type="SAM" id="MobiDB-lite"/>
    </source>
</evidence>
<feature type="compositionally biased region" description="Low complexity" evidence="7">
    <location>
        <begin position="993"/>
        <end position="1003"/>
    </location>
</feature>
<dbReference type="RefSeq" id="XP_025353525.1">
    <property type="nucleotide sequence ID" value="XM_025498995.1"/>
</dbReference>
<dbReference type="Proteomes" id="UP000245771">
    <property type="component" value="Unassembled WGS sequence"/>
</dbReference>
<dbReference type="InterPro" id="IPR001138">
    <property type="entry name" value="Zn2Cys6_DnaBD"/>
</dbReference>
<feature type="compositionally biased region" description="Polar residues" evidence="7">
    <location>
        <begin position="18"/>
        <end position="37"/>
    </location>
</feature>
<feature type="region of interest" description="Disordered" evidence="7">
    <location>
        <begin position="551"/>
        <end position="576"/>
    </location>
</feature>
<proteinExistence type="predicted"/>
<dbReference type="AlphaFoldDB" id="A0A316VAK0"/>
<dbReference type="CDD" id="cd00067">
    <property type="entry name" value="GAL4"/>
    <property type="match status" value="1"/>
</dbReference>
<dbReference type="PANTHER" id="PTHR47660">
    <property type="entry name" value="TRANSCRIPTION FACTOR WITH C2H2 AND ZN(2)-CYS(6) DNA BINDING DOMAIN (EUROFUNG)-RELATED-RELATED"/>
    <property type="match status" value="1"/>
</dbReference>
<feature type="compositionally biased region" description="Low complexity" evidence="7">
    <location>
        <begin position="660"/>
        <end position="690"/>
    </location>
</feature>
<reference evidence="10 11" key="1">
    <citation type="journal article" date="2018" name="Mol. Biol. Evol.">
        <title>Broad Genomic Sampling Reveals a Smut Pathogenic Ancestry of the Fungal Clade Ustilaginomycotina.</title>
        <authorList>
            <person name="Kijpornyongpan T."/>
            <person name="Mondo S.J."/>
            <person name="Barry K."/>
            <person name="Sandor L."/>
            <person name="Lee J."/>
            <person name="Lipzen A."/>
            <person name="Pangilinan J."/>
            <person name="LaButti K."/>
            <person name="Hainaut M."/>
            <person name="Henrissat B."/>
            <person name="Grigoriev I.V."/>
            <person name="Spatafora J.W."/>
            <person name="Aime M.C."/>
        </authorList>
    </citation>
    <scope>NUCLEOTIDE SEQUENCE [LARGE SCALE GENOMIC DNA]</scope>
    <source>
        <strain evidence="10 11">MCA 3882</strain>
    </source>
</reference>
<dbReference type="InterPro" id="IPR036864">
    <property type="entry name" value="Zn2-C6_fun-type_DNA-bd_sf"/>
</dbReference>
<keyword evidence="2" id="KW-0862">Zinc</keyword>
<feature type="region of interest" description="Disordered" evidence="7">
    <location>
        <begin position="412"/>
        <end position="486"/>
    </location>
</feature>
<dbReference type="STRING" id="1280837.A0A316VAK0"/>
<evidence type="ECO:0000259" key="9">
    <source>
        <dbReference type="PROSITE" id="PS50157"/>
    </source>
</evidence>
<dbReference type="SUPFAM" id="SSF57701">
    <property type="entry name" value="Zn2/Cys6 DNA-binding domain"/>
    <property type="match status" value="1"/>
</dbReference>
<dbReference type="EMBL" id="KZ819604">
    <property type="protein sequence ID" value="PWN33223.1"/>
    <property type="molecule type" value="Genomic_DNA"/>
</dbReference>
<keyword evidence="1" id="KW-0479">Metal-binding</keyword>
<evidence type="ECO:0000313" key="10">
    <source>
        <dbReference type="EMBL" id="PWN33223.1"/>
    </source>
</evidence>
<evidence type="ECO:0000256" key="2">
    <source>
        <dbReference type="ARBA" id="ARBA00022833"/>
    </source>
</evidence>
<evidence type="ECO:0000256" key="3">
    <source>
        <dbReference type="ARBA" id="ARBA00023015"/>
    </source>
</evidence>
<evidence type="ECO:0000259" key="8">
    <source>
        <dbReference type="PROSITE" id="PS50048"/>
    </source>
</evidence>
<dbReference type="GeneID" id="37020776"/>
<evidence type="ECO:0000256" key="1">
    <source>
        <dbReference type="ARBA" id="ARBA00022723"/>
    </source>
</evidence>
<feature type="compositionally biased region" description="Low complexity" evidence="7">
    <location>
        <begin position="106"/>
        <end position="122"/>
    </location>
</feature>
<evidence type="ECO:0000256" key="5">
    <source>
        <dbReference type="ARBA" id="ARBA00023242"/>
    </source>
</evidence>
<feature type="compositionally biased region" description="Polar residues" evidence="7">
    <location>
        <begin position="123"/>
        <end position="157"/>
    </location>
</feature>
<accession>A0A316VAK0</accession>
<feature type="region of interest" description="Disordered" evidence="7">
    <location>
        <begin position="77"/>
        <end position="157"/>
    </location>
</feature>
<dbReference type="PROSITE" id="PS50048">
    <property type="entry name" value="ZN2_CY6_FUNGAL_2"/>
    <property type="match status" value="1"/>
</dbReference>
<dbReference type="PROSITE" id="PS00463">
    <property type="entry name" value="ZN2_CY6_FUNGAL_1"/>
    <property type="match status" value="1"/>
</dbReference>
<dbReference type="Pfam" id="PF00172">
    <property type="entry name" value="Zn_clus"/>
    <property type="match status" value="1"/>
</dbReference>
<keyword evidence="4" id="KW-0804">Transcription</keyword>
<name>A0A316VAK0_9BASI</name>
<feature type="compositionally biased region" description="Polar residues" evidence="7">
    <location>
        <begin position="46"/>
        <end position="63"/>
    </location>
</feature>
<feature type="region of interest" description="Disordered" evidence="7">
    <location>
        <begin position="1"/>
        <end position="63"/>
    </location>
</feature>
<gene>
    <name evidence="10" type="ORF">FA14DRAFT_161183</name>
</gene>
<evidence type="ECO:0000256" key="4">
    <source>
        <dbReference type="ARBA" id="ARBA00023163"/>
    </source>
</evidence>
<organism evidence="10 11">
    <name type="scientific">Meira miltonrushii</name>
    <dbReference type="NCBI Taxonomy" id="1280837"/>
    <lineage>
        <taxon>Eukaryota</taxon>
        <taxon>Fungi</taxon>
        <taxon>Dikarya</taxon>
        <taxon>Basidiomycota</taxon>
        <taxon>Ustilaginomycotina</taxon>
        <taxon>Exobasidiomycetes</taxon>
        <taxon>Exobasidiales</taxon>
        <taxon>Brachybasidiaceae</taxon>
        <taxon>Meira</taxon>
    </lineage>
</organism>
<keyword evidence="5" id="KW-0539">Nucleus</keyword>
<evidence type="ECO:0000313" key="11">
    <source>
        <dbReference type="Proteomes" id="UP000245771"/>
    </source>
</evidence>
<feature type="region of interest" description="Disordered" evidence="7">
    <location>
        <begin position="975"/>
        <end position="1014"/>
    </location>
</feature>
<dbReference type="SMART" id="SM00066">
    <property type="entry name" value="GAL4"/>
    <property type="match status" value="1"/>
</dbReference>
<keyword evidence="3" id="KW-0805">Transcription regulation</keyword>
<keyword evidence="11" id="KW-1185">Reference proteome</keyword>
<feature type="compositionally biased region" description="Polar residues" evidence="7">
    <location>
        <begin position="476"/>
        <end position="486"/>
    </location>
</feature>
<keyword evidence="6" id="KW-0863">Zinc-finger</keyword>
<dbReference type="InterPro" id="IPR013087">
    <property type="entry name" value="Znf_C2H2_type"/>
</dbReference>